<dbReference type="PATRIC" id="fig|1346330.5.peg.1144"/>
<dbReference type="PANTHER" id="PTHR30408:SF13">
    <property type="entry name" value="TYPE I RESTRICTION ENZYME HINDI SPECIFICITY SUBUNIT"/>
    <property type="match status" value="1"/>
</dbReference>
<evidence type="ECO:0000313" key="6">
    <source>
        <dbReference type="EMBL" id="ERJ60445.1"/>
    </source>
</evidence>
<dbReference type="InterPro" id="IPR052021">
    <property type="entry name" value="Type-I_RS_S_subunit"/>
</dbReference>
<keyword evidence="4" id="KW-0175">Coiled coil</keyword>
<evidence type="ECO:0000256" key="3">
    <source>
        <dbReference type="ARBA" id="ARBA00023125"/>
    </source>
</evidence>
<dbReference type="CDD" id="cd16961">
    <property type="entry name" value="RMtype1_S_TRD-CR_like"/>
    <property type="match status" value="1"/>
</dbReference>
<sequence length="403" mass="45581">MVKGMKQTEIGLIPDDWEVAKLGEFCFITKLAGFEYSKYFNSYKDGGEIIVVRGTNITNNRLDLSDVKNIPKKTSDFLYRSKLSKGDLVFAYVGTIGPIYLIEEDNKFHLGPNTAKIKIEKENVSTSFIYNYFLSEYIRKEIEDRISIGAQPSLSMSKIRDFSIPLPPLPEQQAIANALSDADAWIESLEQLIAKKRLIKQGAMQTLLTPKEDWDVKKLGDFCDIDSENLSSNTNSDYEFKYISLENVDEGKLLGYTEHKYSTSPSRARRVLRKGDILISTVRPNLLSHFLFISESTDFVCSTGFSVIRTNQCSAFIYYHFFGSFVNNQINNLIIGSNYPAINSGDVKGIEIPLPSLTEQTRIATILSDMDAELEALTTQLEKARQIKQGMMQELLTGRIRLL</sequence>
<name>U2HYV4_9SPHI</name>
<dbReference type="InterPro" id="IPR000055">
    <property type="entry name" value="Restrct_endonuc_typeI_TRD"/>
</dbReference>
<keyword evidence="3" id="KW-0238">DNA-binding</keyword>
<protein>
    <recommendedName>
        <fullName evidence="5">Type I restriction modification DNA specificity domain-containing protein</fullName>
    </recommendedName>
</protein>
<organism evidence="6 7">
    <name type="scientific">Sphingobacterium paucimobilis HER1398</name>
    <dbReference type="NCBI Taxonomy" id="1346330"/>
    <lineage>
        <taxon>Bacteria</taxon>
        <taxon>Pseudomonadati</taxon>
        <taxon>Bacteroidota</taxon>
        <taxon>Sphingobacteriia</taxon>
        <taxon>Sphingobacteriales</taxon>
        <taxon>Sphingobacteriaceae</taxon>
        <taxon>Sphingobacterium</taxon>
    </lineage>
</organism>
<dbReference type="Pfam" id="PF01420">
    <property type="entry name" value="Methylase_S"/>
    <property type="match status" value="2"/>
</dbReference>
<keyword evidence="2" id="KW-0680">Restriction system</keyword>
<feature type="coiled-coil region" evidence="4">
    <location>
        <begin position="367"/>
        <end position="394"/>
    </location>
</feature>
<dbReference type="InterPro" id="IPR044946">
    <property type="entry name" value="Restrct_endonuc_typeI_TRD_sf"/>
</dbReference>
<dbReference type="Proteomes" id="UP000016584">
    <property type="component" value="Unassembled WGS sequence"/>
</dbReference>
<evidence type="ECO:0000313" key="7">
    <source>
        <dbReference type="Proteomes" id="UP000016584"/>
    </source>
</evidence>
<feature type="domain" description="Type I restriction modification DNA specificity" evidence="5">
    <location>
        <begin position="14"/>
        <end position="194"/>
    </location>
</feature>
<dbReference type="CDD" id="cd17246">
    <property type="entry name" value="RMtype1_S_SonII-TRD2-CR2_like"/>
    <property type="match status" value="1"/>
</dbReference>
<evidence type="ECO:0000259" key="5">
    <source>
        <dbReference type="Pfam" id="PF01420"/>
    </source>
</evidence>
<dbReference type="GO" id="GO:0009307">
    <property type="term" value="P:DNA restriction-modification system"/>
    <property type="evidence" value="ECO:0007669"/>
    <property type="project" value="UniProtKB-KW"/>
</dbReference>
<evidence type="ECO:0000256" key="2">
    <source>
        <dbReference type="ARBA" id="ARBA00022747"/>
    </source>
</evidence>
<accession>U2HYV4</accession>
<dbReference type="Gene3D" id="1.10.287.1120">
    <property type="entry name" value="Bipartite methylase S protein"/>
    <property type="match status" value="1"/>
</dbReference>
<evidence type="ECO:0000256" key="1">
    <source>
        <dbReference type="ARBA" id="ARBA00010923"/>
    </source>
</evidence>
<dbReference type="PANTHER" id="PTHR30408">
    <property type="entry name" value="TYPE-1 RESTRICTION ENZYME ECOKI SPECIFICITY PROTEIN"/>
    <property type="match status" value="1"/>
</dbReference>
<dbReference type="Gene3D" id="3.90.220.20">
    <property type="entry name" value="DNA methylase specificity domains"/>
    <property type="match status" value="2"/>
</dbReference>
<dbReference type="eggNOG" id="COG0732">
    <property type="taxonomic scope" value="Bacteria"/>
</dbReference>
<comment type="similarity">
    <text evidence="1">Belongs to the type-I restriction system S methylase family.</text>
</comment>
<dbReference type="STRING" id="1346330.M472_16960"/>
<comment type="caution">
    <text evidence="6">The sequence shown here is derived from an EMBL/GenBank/DDBJ whole genome shotgun (WGS) entry which is preliminary data.</text>
</comment>
<proteinExistence type="inferred from homology"/>
<dbReference type="AlphaFoldDB" id="U2HYV4"/>
<dbReference type="SUPFAM" id="SSF116734">
    <property type="entry name" value="DNA methylase specificity domain"/>
    <property type="match status" value="2"/>
</dbReference>
<dbReference type="EMBL" id="ATDL01000006">
    <property type="protein sequence ID" value="ERJ60445.1"/>
    <property type="molecule type" value="Genomic_DNA"/>
</dbReference>
<gene>
    <name evidence="6" type="ORF">M472_16960</name>
</gene>
<feature type="domain" description="Type I restriction modification DNA specificity" evidence="5">
    <location>
        <begin position="212"/>
        <end position="376"/>
    </location>
</feature>
<evidence type="ECO:0000256" key="4">
    <source>
        <dbReference type="SAM" id="Coils"/>
    </source>
</evidence>
<keyword evidence="7" id="KW-1185">Reference proteome</keyword>
<dbReference type="GO" id="GO:0003677">
    <property type="term" value="F:DNA binding"/>
    <property type="evidence" value="ECO:0007669"/>
    <property type="project" value="UniProtKB-KW"/>
</dbReference>
<reference evidence="6 7" key="1">
    <citation type="journal article" date="2013" name="Genome Announc.">
        <title>The Draft Genome Sequence of Sphingomonas paucimobilis Strain HER1398 (Proteobacteria), Host to the Giant PAU Phage, Indicates That It Is a Member of the Genus Sphingobacterium (Bacteroidetes).</title>
        <authorList>
            <person name="White R.A.III."/>
            <person name="Suttle C.A."/>
        </authorList>
    </citation>
    <scope>NUCLEOTIDE SEQUENCE [LARGE SCALE GENOMIC DNA]</scope>
    <source>
        <strain evidence="6 7">HER1398</strain>
    </source>
</reference>